<evidence type="ECO:0000313" key="2">
    <source>
        <dbReference type="EnsemblPlants" id="PNT69097"/>
    </source>
</evidence>
<dbReference type="EMBL" id="CM000882">
    <property type="protein sequence ID" value="PNT69097.1"/>
    <property type="molecule type" value="Genomic_DNA"/>
</dbReference>
<keyword evidence="3" id="KW-1185">Reference proteome</keyword>
<evidence type="ECO:0000313" key="1">
    <source>
        <dbReference type="EMBL" id="PNT69097.1"/>
    </source>
</evidence>
<dbReference type="InParanoid" id="A0A2K2D495"/>
<dbReference type="Gramene" id="PNT69097">
    <property type="protein sequence ID" value="PNT69097"/>
    <property type="gene ID" value="BRADI_3g49275v3"/>
</dbReference>
<accession>A0A2K2D495</accession>
<reference evidence="2" key="3">
    <citation type="submission" date="2018-08" db="UniProtKB">
        <authorList>
            <consortium name="EnsemblPlants"/>
        </authorList>
    </citation>
    <scope>IDENTIFICATION</scope>
    <source>
        <strain evidence="2">cv. Bd21</strain>
    </source>
</reference>
<sequence length="41" mass="5081">MKYPLRRPLPYAYKIEATEDYQLISITVRYSPFYFYILRSN</sequence>
<reference evidence="1 2" key="1">
    <citation type="journal article" date="2010" name="Nature">
        <title>Genome sequencing and analysis of the model grass Brachypodium distachyon.</title>
        <authorList>
            <consortium name="International Brachypodium Initiative"/>
        </authorList>
    </citation>
    <scope>NUCLEOTIDE SEQUENCE [LARGE SCALE GENOMIC DNA]</scope>
    <source>
        <strain evidence="1 2">Bd21</strain>
    </source>
</reference>
<evidence type="ECO:0000313" key="3">
    <source>
        <dbReference type="Proteomes" id="UP000008810"/>
    </source>
</evidence>
<dbReference type="Proteomes" id="UP000008810">
    <property type="component" value="Chromosome 3"/>
</dbReference>
<protein>
    <submittedName>
        <fullName evidence="1 2">Uncharacterized protein</fullName>
    </submittedName>
</protein>
<proteinExistence type="predicted"/>
<gene>
    <name evidence="1" type="ORF">BRADI_3g49275v3</name>
</gene>
<reference evidence="1" key="2">
    <citation type="submission" date="2017-06" db="EMBL/GenBank/DDBJ databases">
        <title>WGS assembly of Brachypodium distachyon.</title>
        <authorList>
            <consortium name="The International Brachypodium Initiative"/>
            <person name="Lucas S."/>
            <person name="Harmon-Smith M."/>
            <person name="Lail K."/>
            <person name="Tice H."/>
            <person name="Grimwood J."/>
            <person name="Bruce D."/>
            <person name="Barry K."/>
            <person name="Shu S."/>
            <person name="Lindquist E."/>
            <person name="Wang M."/>
            <person name="Pitluck S."/>
            <person name="Vogel J.P."/>
            <person name="Garvin D.F."/>
            <person name="Mockler T.C."/>
            <person name="Schmutz J."/>
            <person name="Rokhsar D."/>
            <person name="Bevan M.W."/>
        </authorList>
    </citation>
    <scope>NUCLEOTIDE SEQUENCE</scope>
    <source>
        <strain evidence="1">Bd21</strain>
    </source>
</reference>
<name>A0A2K2D495_BRADI</name>
<dbReference type="AlphaFoldDB" id="A0A2K2D495"/>
<organism evidence="1">
    <name type="scientific">Brachypodium distachyon</name>
    <name type="common">Purple false brome</name>
    <name type="synonym">Trachynia distachya</name>
    <dbReference type="NCBI Taxonomy" id="15368"/>
    <lineage>
        <taxon>Eukaryota</taxon>
        <taxon>Viridiplantae</taxon>
        <taxon>Streptophyta</taxon>
        <taxon>Embryophyta</taxon>
        <taxon>Tracheophyta</taxon>
        <taxon>Spermatophyta</taxon>
        <taxon>Magnoliopsida</taxon>
        <taxon>Liliopsida</taxon>
        <taxon>Poales</taxon>
        <taxon>Poaceae</taxon>
        <taxon>BOP clade</taxon>
        <taxon>Pooideae</taxon>
        <taxon>Stipodae</taxon>
        <taxon>Brachypodieae</taxon>
        <taxon>Brachypodium</taxon>
    </lineage>
</organism>
<dbReference type="EnsemblPlants" id="PNT69097">
    <property type="protein sequence ID" value="PNT69097"/>
    <property type="gene ID" value="BRADI_3g49275v3"/>
</dbReference>